<organism evidence="11 12">
    <name type="scientific">Pleurodeles waltl</name>
    <name type="common">Iberian ribbed newt</name>
    <dbReference type="NCBI Taxonomy" id="8319"/>
    <lineage>
        <taxon>Eukaryota</taxon>
        <taxon>Metazoa</taxon>
        <taxon>Chordata</taxon>
        <taxon>Craniata</taxon>
        <taxon>Vertebrata</taxon>
        <taxon>Euteleostomi</taxon>
        <taxon>Amphibia</taxon>
        <taxon>Batrachia</taxon>
        <taxon>Caudata</taxon>
        <taxon>Salamandroidea</taxon>
        <taxon>Salamandridae</taxon>
        <taxon>Pleurodelinae</taxon>
        <taxon>Pleurodeles</taxon>
    </lineage>
</organism>
<accession>A0AAV7MDJ1</accession>
<evidence type="ECO:0000313" key="11">
    <source>
        <dbReference type="EMBL" id="KAJ1101174.1"/>
    </source>
</evidence>
<dbReference type="PANTHER" id="PTHR45364">
    <property type="entry name" value="HISTONE DEACETYLASE 9-RELATED"/>
    <property type="match status" value="1"/>
</dbReference>
<evidence type="ECO:0000256" key="9">
    <source>
        <dbReference type="ARBA" id="ARBA00023242"/>
    </source>
</evidence>
<dbReference type="GO" id="GO:0141221">
    <property type="term" value="F:histone deacetylase activity, hydrolytic mechanism"/>
    <property type="evidence" value="ECO:0007669"/>
    <property type="project" value="UniProtKB-EC"/>
</dbReference>
<evidence type="ECO:0000256" key="3">
    <source>
        <dbReference type="ARBA" id="ARBA00012111"/>
    </source>
</evidence>
<feature type="non-terminal residue" evidence="11">
    <location>
        <position position="144"/>
    </location>
</feature>
<evidence type="ECO:0000256" key="6">
    <source>
        <dbReference type="ARBA" id="ARBA00022853"/>
    </source>
</evidence>
<proteinExistence type="inferred from homology"/>
<feature type="compositionally biased region" description="Pro residues" evidence="10">
    <location>
        <begin position="35"/>
        <end position="46"/>
    </location>
</feature>
<dbReference type="Proteomes" id="UP001066276">
    <property type="component" value="Chromosome 10"/>
</dbReference>
<keyword evidence="9" id="KW-0539">Nucleus</keyword>
<evidence type="ECO:0000256" key="8">
    <source>
        <dbReference type="ARBA" id="ARBA00023163"/>
    </source>
</evidence>
<dbReference type="AlphaFoldDB" id="A0AAV7MDJ1"/>
<sequence length="144" mass="16094">RQVQEPRRVHQLQVYQAQMAAVGMPALDKQRPVPRTEPSPAAPTLPHPGRESPAVPASATGIAYDPLMLKHQCICSNYSSHPEHAGRIQSIWSRLQETGLLNMCERVRGRKASLEEIQLVHAEHHSLLYGTSSANRQKLDPRKL</sequence>
<keyword evidence="8" id="KW-0804">Transcription</keyword>
<dbReference type="PANTHER" id="PTHR45364:SF11">
    <property type="entry name" value="HISTONE DEACETYLASE 9"/>
    <property type="match status" value="1"/>
</dbReference>
<reference evidence="11" key="1">
    <citation type="journal article" date="2022" name="bioRxiv">
        <title>Sequencing and chromosome-scale assembly of the giantPleurodeles waltlgenome.</title>
        <authorList>
            <person name="Brown T."/>
            <person name="Elewa A."/>
            <person name="Iarovenko S."/>
            <person name="Subramanian E."/>
            <person name="Araus A.J."/>
            <person name="Petzold A."/>
            <person name="Susuki M."/>
            <person name="Suzuki K.-i.T."/>
            <person name="Hayashi T."/>
            <person name="Toyoda A."/>
            <person name="Oliveira C."/>
            <person name="Osipova E."/>
            <person name="Leigh N.D."/>
            <person name="Simon A."/>
            <person name="Yun M.H."/>
        </authorList>
    </citation>
    <scope>NUCLEOTIDE SEQUENCE</scope>
    <source>
        <strain evidence="11">20211129_DDA</strain>
        <tissue evidence="11">Liver</tissue>
    </source>
</reference>
<keyword evidence="7" id="KW-0805">Transcription regulation</keyword>
<evidence type="ECO:0000256" key="4">
    <source>
        <dbReference type="ARBA" id="ARBA00022491"/>
    </source>
</evidence>
<keyword evidence="5" id="KW-0378">Hydrolase</keyword>
<comment type="caution">
    <text evidence="11">The sequence shown here is derived from an EMBL/GenBank/DDBJ whole genome shotgun (WGS) entry which is preliminary data.</text>
</comment>
<name>A0AAV7MDJ1_PLEWA</name>
<comment type="subcellular location">
    <subcellularLocation>
        <location evidence="1">Nucleus</location>
    </subcellularLocation>
</comment>
<dbReference type="GO" id="GO:0005634">
    <property type="term" value="C:nucleus"/>
    <property type="evidence" value="ECO:0007669"/>
    <property type="project" value="UniProtKB-SubCell"/>
</dbReference>
<keyword evidence="12" id="KW-1185">Reference proteome</keyword>
<dbReference type="InterPro" id="IPR023696">
    <property type="entry name" value="Ureohydrolase_dom_sf"/>
</dbReference>
<dbReference type="Gene3D" id="3.40.800.20">
    <property type="entry name" value="Histone deacetylase domain"/>
    <property type="match status" value="1"/>
</dbReference>
<keyword evidence="6" id="KW-0156">Chromatin regulator</keyword>
<keyword evidence="4" id="KW-0678">Repressor</keyword>
<feature type="non-terminal residue" evidence="11">
    <location>
        <position position="1"/>
    </location>
</feature>
<evidence type="ECO:0000256" key="2">
    <source>
        <dbReference type="ARBA" id="ARBA00007738"/>
    </source>
</evidence>
<evidence type="ECO:0000256" key="10">
    <source>
        <dbReference type="SAM" id="MobiDB-lite"/>
    </source>
</evidence>
<protein>
    <recommendedName>
        <fullName evidence="3">histone deacetylase</fullName>
        <ecNumber evidence="3">3.5.1.98</ecNumber>
    </recommendedName>
</protein>
<dbReference type="SUPFAM" id="SSF52768">
    <property type="entry name" value="Arginase/deacetylase"/>
    <property type="match status" value="1"/>
</dbReference>
<comment type="similarity">
    <text evidence="2">Belongs to the histone deacetylase family. HD type 2 subfamily.</text>
</comment>
<dbReference type="EMBL" id="JANPWB010000014">
    <property type="protein sequence ID" value="KAJ1101174.1"/>
    <property type="molecule type" value="Genomic_DNA"/>
</dbReference>
<evidence type="ECO:0000256" key="7">
    <source>
        <dbReference type="ARBA" id="ARBA00023015"/>
    </source>
</evidence>
<evidence type="ECO:0000313" key="12">
    <source>
        <dbReference type="Proteomes" id="UP001066276"/>
    </source>
</evidence>
<feature type="region of interest" description="Disordered" evidence="10">
    <location>
        <begin position="23"/>
        <end position="58"/>
    </location>
</feature>
<evidence type="ECO:0000256" key="1">
    <source>
        <dbReference type="ARBA" id="ARBA00004123"/>
    </source>
</evidence>
<evidence type="ECO:0000256" key="5">
    <source>
        <dbReference type="ARBA" id="ARBA00022801"/>
    </source>
</evidence>
<dbReference type="InterPro" id="IPR037138">
    <property type="entry name" value="His_deacetylse_dom_sf"/>
</dbReference>
<gene>
    <name evidence="11" type="ORF">NDU88_006246</name>
</gene>
<dbReference type="EC" id="3.5.1.98" evidence="3"/>